<gene>
    <name evidence="8" type="ORF">FR698_00455</name>
</gene>
<reference evidence="8 9" key="1">
    <citation type="submission" date="2019-08" db="EMBL/GenBank/DDBJ databases">
        <title>Pelomicrobium methylotrophicum gen. nov., sp. nov. a moderately thermophilic, facultatively anaerobic, lithoautotrophic and methylotrophic bacterium isolated from a terrestrial mud volcano.</title>
        <authorList>
            <person name="Slobodkina G.B."/>
            <person name="Merkel A.Y."/>
            <person name="Slobodkin A.I."/>
        </authorList>
    </citation>
    <scope>NUCLEOTIDE SEQUENCE [LARGE SCALE GENOMIC DNA]</scope>
    <source>
        <strain evidence="8 9">SM250</strain>
    </source>
</reference>
<feature type="transmembrane region" description="Helical" evidence="7">
    <location>
        <begin position="12"/>
        <end position="34"/>
    </location>
</feature>
<feature type="transmembrane region" description="Helical" evidence="7">
    <location>
        <begin position="107"/>
        <end position="125"/>
    </location>
</feature>
<keyword evidence="6 7" id="KW-0472">Membrane</keyword>
<keyword evidence="5 7" id="KW-1133">Transmembrane helix</keyword>
<dbReference type="InterPro" id="IPR020761">
    <property type="entry name" value="UPF0114_bac"/>
</dbReference>
<dbReference type="NCBIfam" id="TIGR00645">
    <property type="entry name" value="HI0507"/>
    <property type="match status" value="1"/>
</dbReference>
<evidence type="ECO:0000256" key="2">
    <source>
        <dbReference type="ARBA" id="ARBA00005774"/>
    </source>
</evidence>
<keyword evidence="9" id="KW-1185">Reference proteome</keyword>
<dbReference type="FunCoup" id="A0A5C7EM60">
    <property type="interactions" value="17"/>
</dbReference>
<evidence type="ECO:0000313" key="9">
    <source>
        <dbReference type="Proteomes" id="UP000321201"/>
    </source>
</evidence>
<evidence type="ECO:0000256" key="5">
    <source>
        <dbReference type="ARBA" id="ARBA00022989"/>
    </source>
</evidence>
<dbReference type="EMBL" id="VPFL01000001">
    <property type="protein sequence ID" value="TXF13814.1"/>
    <property type="molecule type" value="Genomic_DNA"/>
</dbReference>
<evidence type="ECO:0000256" key="6">
    <source>
        <dbReference type="ARBA" id="ARBA00023136"/>
    </source>
</evidence>
<accession>A0A5C7EM60</accession>
<evidence type="ECO:0000256" key="1">
    <source>
        <dbReference type="ARBA" id="ARBA00004651"/>
    </source>
</evidence>
<organism evidence="8 9">
    <name type="scientific">Pelomicrobium methylotrophicum</name>
    <dbReference type="NCBI Taxonomy" id="2602750"/>
    <lineage>
        <taxon>Bacteria</taxon>
        <taxon>Pseudomonadati</taxon>
        <taxon>Pseudomonadota</taxon>
        <taxon>Hydrogenophilia</taxon>
        <taxon>Hydrogenophilia incertae sedis</taxon>
        <taxon>Pelomicrobium</taxon>
    </lineage>
</organism>
<dbReference type="InParanoid" id="A0A5C7EM60"/>
<comment type="similarity">
    <text evidence="2 7">Belongs to the UPF0114 family.</text>
</comment>
<evidence type="ECO:0000256" key="3">
    <source>
        <dbReference type="ARBA" id="ARBA00022475"/>
    </source>
</evidence>
<dbReference type="InterPro" id="IPR005134">
    <property type="entry name" value="UPF0114"/>
</dbReference>
<evidence type="ECO:0000256" key="7">
    <source>
        <dbReference type="HAMAP-Rule" id="MF_00143"/>
    </source>
</evidence>
<feature type="transmembrane region" description="Helical" evidence="7">
    <location>
        <begin position="54"/>
        <end position="75"/>
    </location>
</feature>
<feature type="transmembrane region" description="Helical" evidence="7">
    <location>
        <begin position="137"/>
        <end position="161"/>
    </location>
</feature>
<dbReference type="GO" id="GO:0005886">
    <property type="term" value="C:plasma membrane"/>
    <property type="evidence" value="ECO:0007669"/>
    <property type="project" value="UniProtKB-SubCell"/>
</dbReference>
<dbReference type="AlphaFoldDB" id="A0A5C7EM60"/>
<evidence type="ECO:0000256" key="4">
    <source>
        <dbReference type="ARBA" id="ARBA00022692"/>
    </source>
</evidence>
<dbReference type="PANTHER" id="PTHR38596:SF1">
    <property type="entry name" value="UPF0114 PROTEIN YQHA"/>
    <property type="match status" value="1"/>
</dbReference>
<dbReference type="Pfam" id="PF03350">
    <property type="entry name" value="UPF0114"/>
    <property type="match status" value="1"/>
</dbReference>
<keyword evidence="3 7" id="KW-1003">Cell membrane</keyword>
<dbReference type="Proteomes" id="UP000321201">
    <property type="component" value="Unassembled WGS sequence"/>
</dbReference>
<evidence type="ECO:0000313" key="8">
    <source>
        <dbReference type="EMBL" id="TXF13814.1"/>
    </source>
</evidence>
<dbReference type="HAMAP" id="MF_00143">
    <property type="entry name" value="UPF0114"/>
    <property type="match status" value="1"/>
</dbReference>
<protein>
    <recommendedName>
        <fullName evidence="7">UPF0114 protein FR698_00455</fullName>
    </recommendedName>
</protein>
<comment type="caution">
    <text evidence="8">The sequence shown here is derived from an EMBL/GenBank/DDBJ whole genome shotgun (WGS) entry which is preliminary data.</text>
</comment>
<name>A0A5C7EM60_9PROT</name>
<proteinExistence type="inferred from homology"/>
<comment type="subcellular location">
    <subcellularLocation>
        <location evidence="1 7">Cell membrane</location>
        <topology evidence="1 7">Multi-pass membrane protein</topology>
    </subcellularLocation>
</comment>
<dbReference type="OrthoDB" id="9783569at2"/>
<dbReference type="PANTHER" id="PTHR38596">
    <property type="entry name" value="UPF0114 PROTEIN YQHA"/>
    <property type="match status" value="1"/>
</dbReference>
<keyword evidence="4 7" id="KW-0812">Transmembrane</keyword>
<sequence>MEQRIEHILFATRWLLAPIYLGLSVALIALGIKFFEELLHTLPNVLAMAETDLILTVLALVDIALVGSLIVMVMLSGYENFISRIDVEAAHEKLGWMGKLDAGTLKVKVAASIVAISSIHLLRVFMNLQQIDNSKLLWYVVFHMTFVVSALLLGLIDRLVFAGHPGKARES</sequence>